<reference evidence="8" key="1">
    <citation type="submission" date="2020-03" db="EMBL/GenBank/DDBJ databases">
        <title>A high-quality chromosome-level genome assembly of a woody plant with both climbing and erect habits, Rhamnella rubrinervis.</title>
        <authorList>
            <person name="Lu Z."/>
            <person name="Yang Y."/>
            <person name="Zhu X."/>
            <person name="Sun Y."/>
        </authorList>
    </citation>
    <scope>NUCLEOTIDE SEQUENCE</scope>
    <source>
        <strain evidence="8">BYM</strain>
        <tissue evidence="8">Leaf</tissue>
    </source>
</reference>
<dbReference type="Gene3D" id="1.10.630.10">
    <property type="entry name" value="Cytochrome P450"/>
    <property type="match status" value="1"/>
</dbReference>
<dbReference type="PANTHER" id="PTHR24296">
    <property type="entry name" value="CYTOCHROME P450"/>
    <property type="match status" value="1"/>
</dbReference>
<comment type="cofactor">
    <cofactor evidence="1">
        <name>heme</name>
        <dbReference type="ChEBI" id="CHEBI:30413"/>
    </cofactor>
</comment>
<evidence type="ECO:0000313" key="8">
    <source>
        <dbReference type="EMBL" id="KAF3436195.1"/>
    </source>
</evidence>
<evidence type="ECO:0000256" key="3">
    <source>
        <dbReference type="ARBA" id="ARBA00022617"/>
    </source>
</evidence>
<name>A0A8K0GVV8_9ROSA</name>
<evidence type="ECO:0000313" key="9">
    <source>
        <dbReference type="Proteomes" id="UP000796880"/>
    </source>
</evidence>
<dbReference type="GO" id="GO:0005506">
    <property type="term" value="F:iron ion binding"/>
    <property type="evidence" value="ECO:0007669"/>
    <property type="project" value="InterPro"/>
</dbReference>
<dbReference type="GO" id="GO:0020037">
    <property type="term" value="F:heme binding"/>
    <property type="evidence" value="ECO:0007669"/>
    <property type="project" value="InterPro"/>
</dbReference>
<keyword evidence="9" id="KW-1185">Reference proteome</keyword>
<organism evidence="8 9">
    <name type="scientific">Rhamnella rubrinervis</name>
    <dbReference type="NCBI Taxonomy" id="2594499"/>
    <lineage>
        <taxon>Eukaryota</taxon>
        <taxon>Viridiplantae</taxon>
        <taxon>Streptophyta</taxon>
        <taxon>Embryophyta</taxon>
        <taxon>Tracheophyta</taxon>
        <taxon>Spermatophyta</taxon>
        <taxon>Magnoliopsida</taxon>
        <taxon>eudicotyledons</taxon>
        <taxon>Gunneridae</taxon>
        <taxon>Pentapetalae</taxon>
        <taxon>rosids</taxon>
        <taxon>fabids</taxon>
        <taxon>Rosales</taxon>
        <taxon>Rhamnaceae</taxon>
        <taxon>rhamnoid group</taxon>
        <taxon>Rhamneae</taxon>
        <taxon>Rhamnella</taxon>
    </lineage>
</organism>
<dbReference type="SUPFAM" id="SSF48264">
    <property type="entry name" value="Cytochrome P450"/>
    <property type="match status" value="1"/>
</dbReference>
<accession>A0A8K0GVV8</accession>
<protein>
    <submittedName>
        <fullName evidence="8">Uncharacterized protein</fullName>
    </submittedName>
</protein>
<keyword evidence="6" id="KW-0408">Iron</keyword>
<dbReference type="EMBL" id="VOIH02000010">
    <property type="protein sequence ID" value="KAF3436195.1"/>
    <property type="molecule type" value="Genomic_DNA"/>
</dbReference>
<comment type="similarity">
    <text evidence="2">Belongs to the cytochrome P450 family.</text>
</comment>
<proteinExistence type="inferred from homology"/>
<dbReference type="InterPro" id="IPR036396">
    <property type="entry name" value="Cyt_P450_sf"/>
</dbReference>
<sequence length="172" mass="20153">MESQEASRYWIEKATRNCDFRSPQLRHKHRENKKELSKKSSPEYVDLLSPLLSSGHSDEQFVTDIVISFILAGRAPRRPAALTWLFWLVAKNPRVEKEILKEINETSETSSAYNEVKTWLAALETDHDFLGHMLHSIQSGNEVIQFVREIAHQLQELRRPWIRFRCQSVPRL</sequence>
<evidence type="ECO:0000256" key="2">
    <source>
        <dbReference type="ARBA" id="ARBA00010617"/>
    </source>
</evidence>
<evidence type="ECO:0000256" key="1">
    <source>
        <dbReference type="ARBA" id="ARBA00001971"/>
    </source>
</evidence>
<comment type="caution">
    <text evidence="8">The sequence shown here is derived from an EMBL/GenBank/DDBJ whole genome shotgun (WGS) entry which is preliminary data.</text>
</comment>
<keyword evidence="3" id="KW-0349">Heme</keyword>
<keyword evidence="4" id="KW-0479">Metal-binding</keyword>
<evidence type="ECO:0000256" key="6">
    <source>
        <dbReference type="ARBA" id="ARBA00023004"/>
    </source>
</evidence>
<keyword evidence="7" id="KW-0503">Monooxygenase</keyword>
<dbReference type="GO" id="GO:0004497">
    <property type="term" value="F:monooxygenase activity"/>
    <property type="evidence" value="ECO:0007669"/>
    <property type="project" value="UniProtKB-KW"/>
</dbReference>
<evidence type="ECO:0000256" key="4">
    <source>
        <dbReference type="ARBA" id="ARBA00022723"/>
    </source>
</evidence>
<gene>
    <name evidence="8" type="ORF">FNV43_RR23287</name>
</gene>
<evidence type="ECO:0000256" key="7">
    <source>
        <dbReference type="ARBA" id="ARBA00023033"/>
    </source>
</evidence>
<dbReference type="Proteomes" id="UP000796880">
    <property type="component" value="Unassembled WGS sequence"/>
</dbReference>
<keyword evidence="5" id="KW-0560">Oxidoreductase</keyword>
<dbReference type="OrthoDB" id="1737810at2759"/>
<dbReference type="GO" id="GO:0016705">
    <property type="term" value="F:oxidoreductase activity, acting on paired donors, with incorporation or reduction of molecular oxygen"/>
    <property type="evidence" value="ECO:0007669"/>
    <property type="project" value="InterPro"/>
</dbReference>
<dbReference type="AlphaFoldDB" id="A0A8K0GVV8"/>
<evidence type="ECO:0000256" key="5">
    <source>
        <dbReference type="ARBA" id="ARBA00023002"/>
    </source>
</evidence>